<proteinExistence type="predicted"/>
<accession>A0A3P3RLI3</accession>
<keyword evidence="1" id="KW-0812">Transmembrane</keyword>
<dbReference type="OrthoDB" id="168411at2157"/>
<protein>
    <submittedName>
        <fullName evidence="2">Uncharacterized protein</fullName>
    </submittedName>
</protein>
<dbReference type="Proteomes" id="UP000282322">
    <property type="component" value="Unassembled WGS sequence"/>
</dbReference>
<organism evidence="2 3">
    <name type="scientific">Halocatena pleomorpha</name>
    <dbReference type="NCBI Taxonomy" id="1785090"/>
    <lineage>
        <taxon>Archaea</taxon>
        <taxon>Methanobacteriati</taxon>
        <taxon>Methanobacteriota</taxon>
        <taxon>Stenosarchaea group</taxon>
        <taxon>Halobacteria</taxon>
        <taxon>Halobacteriales</taxon>
        <taxon>Natronomonadaceae</taxon>
        <taxon>Halocatena</taxon>
    </lineage>
</organism>
<feature type="transmembrane region" description="Helical" evidence="1">
    <location>
        <begin position="20"/>
        <end position="39"/>
    </location>
</feature>
<evidence type="ECO:0000313" key="2">
    <source>
        <dbReference type="EMBL" id="RRJ34225.1"/>
    </source>
</evidence>
<comment type="caution">
    <text evidence="2">The sequence shown here is derived from an EMBL/GenBank/DDBJ whole genome shotgun (WGS) entry which is preliminary data.</text>
</comment>
<sequence length="61" mass="6248">MVGPLVAGKKAAEFGYKRYGLPGAIVAGVSVAIGTAIGIRKFKSVATTNDEPNEHSDSGSR</sequence>
<evidence type="ECO:0000313" key="3">
    <source>
        <dbReference type="Proteomes" id="UP000282322"/>
    </source>
</evidence>
<dbReference type="AlphaFoldDB" id="A0A3P3RLI3"/>
<dbReference type="RefSeq" id="WP_124953141.1">
    <property type="nucleotide sequence ID" value="NZ_RRCH01000001.1"/>
</dbReference>
<name>A0A3P3RLI3_9EURY</name>
<keyword evidence="3" id="KW-1185">Reference proteome</keyword>
<keyword evidence="1" id="KW-1133">Transmembrane helix</keyword>
<gene>
    <name evidence="2" type="ORF">EIK79_00130</name>
</gene>
<reference evidence="2 3" key="1">
    <citation type="submission" date="2018-11" db="EMBL/GenBank/DDBJ databases">
        <title>Taxonoimc description of Halomarina strain SPP-AMP-1.</title>
        <authorList>
            <person name="Pal Y."/>
            <person name="Srinivasana K."/>
            <person name="Verma A."/>
            <person name="Kumar P."/>
        </authorList>
    </citation>
    <scope>NUCLEOTIDE SEQUENCE [LARGE SCALE GENOMIC DNA]</scope>
    <source>
        <strain evidence="2 3">SPP-AMP-1</strain>
    </source>
</reference>
<keyword evidence="1" id="KW-0472">Membrane</keyword>
<dbReference type="EMBL" id="RRCH01000001">
    <property type="protein sequence ID" value="RRJ34225.1"/>
    <property type="molecule type" value="Genomic_DNA"/>
</dbReference>
<evidence type="ECO:0000256" key="1">
    <source>
        <dbReference type="SAM" id="Phobius"/>
    </source>
</evidence>